<feature type="region of interest" description="Disordered" evidence="1">
    <location>
        <begin position="36"/>
        <end position="63"/>
    </location>
</feature>
<feature type="region of interest" description="Disordered" evidence="1">
    <location>
        <begin position="102"/>
        <end position="211"/>
    </location>
</feature>
<dbReference type="Proteomes" id="UP000729402">
    <property type="component" value="Unassembled WGS sequence"/>
</dbReference>
<name>A0A8J6BUM7_ZIZPA</name>
<dbReference type="EMBL" id="JAAALK010000079">
    <property type="protein sequence ID" value="KAG8095939.1"/>
    <property type="molecule type" value="Genomic_DNA"/>
</dbReference>
<gene>
    <name evidence="2" type="ORF">GUJ93_ZPchr0013g34708</name>
</gene>
<protein>
    <submittedName>
        <fullName evidence="2">Uncharacterized protein</fullName>
    </submittedName>
</protein>
<evidence type="ECO:0000256" key="1">
    <source>
        <dbReference type="SAM" id="MobiDB-lite"/>
    </source>
</evidence>
<keyword evidence="3" id="KW-1185">Reference proteome</keyword>
<evidence type="ECO:0000313" key="3">
    <source>
        <dbReference type="Proteomes" id="UP000729402"/>
    </source>
</evidence>
<accession>A0A8J6BUM7</accession>
<evidence type="ECO:0000313" key="2">
    <source>
        <dbReference type="EMBL" id="KAG8095939.1"/>
    </source>
</evidence>
<dbReference type="AlphaFoldDB" id="A0A8J6BUM7"/>
<sequence length="211" mass="23058">METCMLPGVVSIKEMVYTIPQIRQISMTTMRSEGVRAVRQKPRSSVEPQEQKQFRLQSSKTHLAKKQNCLPECRTQEDEELARLPHDVRRRPRLGLEEARHLISSRGGGKPGRRAEAAGSQGGTRRRREGEEAMEAVSRRGGGGGGGKLARHAEVAEARRRRRWREAGEARGGGGGKEAAEAAGRSGGGGDRVARIWQRGRGEVAMGSGKT</sequence>
<comment type="caution">
    <text evidence="2">The sequence shown here is derived from an EMBL/GenBank/DDBJ whole genome shotgun (WGS) entry which is preliminary data.</text>
</comment>
<reference evidence="2" key="1">
    <citation type="journal article" date="2021" name="bioRxiv">
        <title>Whole Genome Assembly and Annotation of Northern Wild Rice, Zizania palustris L., Supports a Whole Genome Duplication in the Zizania Genus.</title>
        <authorList>
            <person name="Haas M."/>
            <person name="Kono T."/>
            <person name="Macchietto M."/>
            <person name="Millas R."/>
            <person name="McGilp L."/>
            <person name="Shao M."/>
            <person name="Duquette J."/>
            <person name="Hirsch C.N."/>
            <person name="Kimball J."/>
        </authorList>
    </citation>
    <scope>NUCLEOTIDE SEQUENCE</scope>
    <source>
        <tissue evidence="2">Fresh leaf tissue</tissue>
    </source>
</reference>
<reference evidence="2" key="2">
    <citation type="submission" date="2021-02" db="EMBL/GenBank/DDBJ databases">
        <authorList>
            <person name="Kimball J.A."/>
            <person name="Haas M.W."/>
            <person name="Macchietto M."/>
            <person name="Kono T."/>
            <person name="Duquette J."/>
            <person name="Shao M."/>
        </authorList>
    </citation>
    <scope>NUCLEOTIDE SEQUENCE</scope>
    <source>
        <tissue evidence="2">Fresh leaf tissue</tissue>
    </source>
</reference>
<organism evidence="2 3">
    <name type="scientific">Zizania palustris</name>
    <name type="common">Northern wild rice</name>
    <dbReference type="NCBI Taxonomy" id="103762"/>
    <lineage>
        <taxon>Eukaryota</taxon>
        <taxon>Viridiplantae</taxon>
        <taxon>Streptophyta</taxon>
        <taxon>Embryophyta</taxon>
        <taxon>Tracheophyta</taxon>
        <taxon>Spermatophyta</taxon>
        <taxon>Magnoliopsida</taxon>
        <taxon>Liliopsida</taxon>
        <taxon>Poales</taxon>
        <taxon>Poaceae</taxon>
        <taxon>BOP clade</taxon>
        <taxon>Oryzoideae</taxon>
        <taxon>Oryzeae</taxon>
        <taxon>Zizaniinae</taxon>
        <taxon>Zizania</taxon>
    </lineage>
</organism>
<proteinExistence type="predicted"/>